<reference evidence="2 3" key="1">
    <citation type="submission" date="2019-07" db="EMBL/GenBank/DDBJ databases">
        <title>Whole genome shotgun sequence of Oceanithermus desulfurans NBRC 100063.</title>
        <authorList>
            <person name="Hosoyama A."/>
            <person name="Uohara A."/>
            <person name="Ohji S."/>
            <person name="Ichikawa N."/>
        </authorList>
    </citation>
    <scope>NUCLEOTIDE SEQUENCE [LARGE SCALE GENOMIC DNA]</scope>
    <source>
        <strain evidence="2 3">NBRC 100063</strain>
    </source>
</reference>
<name>A0A511RMU7_9DEIN</name>
<dbReference type="Pfam" id="PF22746">
    <property type="entry name" value="SHOCT-like_DUF2089-C"/>
    <property type="match status" value="1"/>
</dbReference>
<accession>A0A511RMU7</accession>
<comment type="caution">
    <text evidence="2">The sequence shown here is derived from an EMBL/GenBank/DDBJ whole genome shotgun (WGS) entry which is preliminary data.</text>
</comment>
<sequence>MDEYLRIAKLLEEGKIDPDEAGRLLEALEGESAGPAPVVGKGWLRARIERADLRVRVRADLDAPVIEEDGGLEARLEADGSDWKLSAGGGRRKFFGAFNLLDSRKALRLALPPGLALELQLGQGEVRIQGALPALRVQLGQGRLRFDRSDALDVRLGQGEVEGRVRVVEDRHRVQLGMGKVRLTLEPESDLRLKVNASLGEVKVSGRLQHEGKGPSVSYSGTVGEGRGELKVSVGMGDVEVKLP</sequence>
<dbReference type="EMBL" id="BJXN01000011">
    <property type="protein sequence ID" value="GEM90262.1"/>
    <property type="molecule type" value="Genomic_DNA"/>
</dbReference>
<organism evidence="2 3">
    <name type="scientific">Oceanithermus desulfurans NBRC 100063</name>
    <dbReference type="NCBI Taxonomy" id="1227550"/>
    <lineage>
        <taxon>Bacteria</taxon>
        <taxon>Thermotogati</taxon>
        <taxon>Deinococcota</taxon>
        <taxon>Deinococci</taxon>
        <taxon>Thermales</taxon>
        <taxon>Thermaceae</taxon>
        <taxon>Oceanithermus</taxon>
    </lineage>
</organism>
<protein>
    <recommendedName>
        <fullName evidence="1">YvlB/LiaX N-terminal domain-containing protein</fullName>
    </recommendedName>
</protein>
<dbReference type="OrthoDB" id="25732at2"/>
<feature type="domain" description="YvlB/LiaX N-terminal" evidence="1">
    <location>
        <begin position="2"/>
        <end position="32"/>
    </location>
</feature>
<gene>
    <name evidence="2" type="ORF">ODE01S_16960</name>
</gene>
<dbReference type="RefSeq" id="WP_147147850.1">
    <property type="nucleotide sequence ID" value="NZ_BJXN01000011.1"/>
</dbReference>
<evidence type="ECO:0000259" key="1">
    <source>
        <dbReference type="Pfam" id="PF22746"/>
    </source>
</evidence>
<evidence type="ECO:0000313" key="2">
    <source>
        <dbReference type="EMBL" id="GEM90262.1"/>
    </source>
</evidence>
<dbReference type="AlphaFoldDB" id="A0A511RMU7"/>
<dbReference type="InterPro" id="IPR053959">
    <property type="entry name" value="YvlB/LiaX_N"/>
</dbReference>
<proteinExistence type="predicted"/>
<dbReference type="Proteomes" id="UP000321827">
    <property type="component" value="Unassembled WGS sequence"/>
</dbReference>
<evidence type="ECO:0000313" key="3">
    <source>
        <dbReference type="Proteomes" id="UP000321827"/>
    </source>
</evidence>